<evidence type="ECO:0000256" key="2">
    <source>
        <dbReference type="ARBA" id="ARBA00007165"/>
    </source>
</evidence>
<dbReference type="Proteomes" id="UP000428330">
    <property type="component" value="Chromosome"/>
</dbReference>
<dbReference type="CDD" id="cd06662">
    <property type="entry name" value="SURF1"/>
    <property type="match status" value="1"/>
</dbReference>
<dbReference type="InterPro" id="IPR002994">
    <property type="entry name" value="Surf1/Shy1"/>
</dbReference>
<dbReference type="PROSITE" id="PS50895">
    <property type="entry name" value="SURF1"/>
    <property type="match status" value="1"/>
</dbReference>
<dbReference type="RefSeq" id="WP_157706190.1">
    <property type="nucleotide sequence ID" value="NZ_CP034348.1"/>
</dbReference>
<evidence type="ECO:0000256" key="4">
    <source>
        <dbReference type="ARBA" id="ARBA00022989"/>
    </source>
</evidence>
<name>A0A6I6ILV6_9RHOB</name>
<comment type="subcellular location">
    <subcellularLocation>
        <location evidence="6">Cell membrane</location>
        <topology evidence="6">Multi-pass membrane protein</topology>
    </subcellularLocation>
    <subcellularLocation>
        <location evidence="1">Membrane</location>
    </subcellularLocation>
</comment>
<gene>
    <name evidence="7" type="ORF">EI983_04385</name>
</gene>
<dbReference type="AlphaFoldDB" id="A0A6I6ILV6"/>
<dbReference type="KEGG" id="rom:EI983_04385"/>
<reference evidence="8" key="1">
    <citation type="submission" date="2018-12" db="EMBL/GenBank/DDBJ databases">
        <title>Complete genome sequence of Roseovarius sp. MME-070.</title>
        <authorList>
            <person name="Nam Y.-D."/>
            <person name="Kang J."/>
            <person name="Chung W.-H."/>
            <person name="Park Y.S."/>
        </authorList>
    </citation>
    <scope>NUCLEOTIDE SEQUENCE [LARGE SCALE GENOMIC DNA]</scope>
    <source>
        <strain evidence="8">MME-070</strain>
    </source>
</reference>
<evidence type="ECO:0000313" key="8">
    <source>
        <dbReference type="Proteomes" id="UP000428330"/>
    </source>
</evidence>
<evidence type="ECO:0000313" key="7">
    <source>
        <dbReference type="EMBL" id="QGX97555.1"/>
    </source>
</evidence>
<comment type="similarity">
    <text evidence="2 6">Belongs to the SURF1 family.</text>
</comment>
<protein>
    <recommendedName>
        <fullName evidence="6">SURF1-like protein</fullName>
    </recommendedName>
</protein>
<keyword evidence="5 6" id="KW-0472">Membrane</keyword>
<evidence type="ECO:0000256" key="3">
    <source>
        <dbReference type="ARBA" id="ARBA00022692"/>
    </source>
</evidence>
<evidence type="ECO:0000256" key="6">
    <source>
        <dbReference type="RuleBase" id="RU363076"/>
    </source>
</evidence>
<accession>A0A6I6ILV6</accession>
<dbReference type="EMBL" id="CP034348">
    <property type="protein sequence ID" value="QGX97555.1"/>
    <property type="molecule type" value="Genomic_DNA"/>
</dbReference>
<keyword evidence="4 6" id="KW-1133">Transmembrane helix</keyword>
<dbReference type="GO" id="GO:0005886">
    <property type="term" value="C:plasma membrane"/>
    <property type="evidence" value="ECO:0007669"/>
    <property type="project" value="UniProtKB-SubCell"/>
</dbReference>
<evidence type="ECO:0000256" key="5">
    <source>
        <dbReference type="ARBA" id="ARBA00023136"/>
    </source>
</evidence>
<comment type="caution">
    <text evidence="6">Lacks conserved residue(s) required for the propagation of feature annotation.</text>
</comment>
<feature type="transmembrane region" description="Helical" evidence="6">
    <location>
        <begin position="198"/>
        <end position="216"/>
    </location>
</feature>
<evidence type="ECO:0000256" key="1">
    <source>
        <dbReference type="ARBA" id="ARBA00004370"/>
    </source>
</evidence>
<keyword evidence="6" id="KW-1003">Cell membrane</keyword>
<dbReference type="PANTHER" id="PTHR23427">
    <property type="entry name" value="SURFEIT LOCUS PROTEIN"/>
    <property type="match status" value="1"/>
</dbReference>
<dbReference type="OrthoDB" id="6079986at2"/>
<keyword evidence="8" id="KW-1185">Reference proteome</keyword>
<dbReference type="PANTHER" id="PTHR23427:SF2">
    <property type="entry name" value="SURFEIT LOCUS PROTEIN 1"/>
    <property type="match status" value="1"/>
</dbReference>
<keyword evidence="3 6" id="KW-0812">Transmembrane</keyword>
<sequence length="226" mass="25059">MRRLLIPVMFGLLGVGVLLWLGTWQVQRLAWKEGVLAEIEARIAAAPVALPANPDPERDQYLSVRLSGTLSPETLRVLVSRKQIGAGYRLISALDTGERRVLVDRGFVRVGENIPDAPTSEFTVTGNLNWPDDRNSSTPDNDVAGNTWFARDIAQMAEVLDTQPVLVIAREMSPADPGVTSLPVDTSAIPNDHLSYAITWYSLAAIWAIMTLYFLWRQRAPRPKAR</sequence>
<dbReference type="Pfam" id="PF02104">
    <property type="entry name" value="SURF1"/>
    <property type="match status" value="1"/>
</dbReference>
<proteinExistence type="inferred from homology"/>
<organism evidence="7 8">
    <name type="scientific">Roseovarius faecimaris</name>
    <dbReference type="NCBI Taxonomy" id="2494550"/>
    <lineage>
        <taxon>Bacteria</taxon>
        <taxon>Pseudomonadati</taxon>
        <taxon>Pseudomonadota</taxon>
        <taxon>Alphaproteobacteria</taxon>
        <taxon>Rhodobacterales</taxon>
        <taxon>Roseobacteraceae</taxon>
        <taxon>Roseovarius</taxon>
    </lineage>
</organism>
<dbReference type="InterPro" id="IPR045214">
    <property type="entry name" value="Surf1/Surf4"/>
</dbReference>